<protein>
    <submittedName>
        <fullName evidence="1">Uncharacterized protein</fullName>
    </submittedName>
</protein>
<name>A0A917P7G0_9DEIO</name>
<organism evidence="1 2">
    <name type="scientific">Deinococcus aquiradiocola</name>
    <dbReference type="NCBI Taxonomy" id="393059"/>
    <lineage>
        <taxon>Bacteria</taxon>
        <taxon>Thermotogati</taxon>
        <taxon>Deinococcota</taxon>
        <taxon>Deinococci</taxon>
        <taxon>Deinococcales</taxon>
        <taxon>Deinococcaceae</taxon>
        <taxon>Deinococcus</taxon>
    </lineage>
</organism>
<reference evidence="1" key="1">
    <citation type="journal article" date="2014" name="Int. J. Syst. Evol. Microbiol.">
        <title>Complete genome sequence of Corynebacterium casei LMG S-19264T (=DSM 44701T), isolated from a smear-ripened cheese.</title>
        <authorList>
            <consortium name="US DOE Joint Genome Institute (JGI-PGF)"/>
            <person name="Walter F."/>
            <person name="Albersmeier A."/>
            <person name="Kalinowski J."/>
            <person name="Ruckert C."/>
        </authorList>
    </citation>
    <scope>NUCLEOTIDE SEQUENCE</scope>
    <source>
        <strain evidence="1">JCM 14371</strain>
    </source>
</reference>
<reference evidence="1" key="2">
    <citation type="submission" date="2020-09" db="EMBL/GenBank/DDBJ databases">
        <authorList>
            <person name="Sun Q."/>
            <person name="Ohkuma M."/>
        </authorList>
    </citation>
    <scope>NUCLEOTIDE SEQUENCE</scope>
    <source>
        <strain evidence="1">JCM 14371</strain>
    </source>
</reference>
<gene>
    <name evidence="1" type="ORF">GCM10008939_06750</name>
</gene>
<dbReference type="AlphaFoldDB" id="A0A917P7G0"/>
<proteinExistence type="predicted"/>
<dbReference type="Proteomes" id="UP000635726">
    <property type="component" value="Unassembled WGS sequence"/>
</dbReference>
<keyword evidence="2" id="KW-1185">Reference proteome</keyword>
<accession>A0A917P7G0</accession>
<comment type="caution">
    <text evidence="1">The sequence shown here is derived from an EMBL/GenBank/DDBJ whole genome shotgun (WGS) entry which is preliminary data.</text>
</comment>
<evidence type="ECO:0000313" key="2">
    <source>
        <dbReference type="Proteomes" id="UP000635726"/>
    </source>
</evidence>
<sequence>MGLALNTPLTIEVGEYSAFRATIQGPLGVEIPDVSDYRAVIRFAGPPANGVYGRALLELTTENGGILRDGPYFRWAITPAGSRALRTGVWQMVVISPSDHPTRIHEGAVTVRPEIRGGL</sequence>
<evidence type="ECO:0000313" key="1">
    <source>
        <dbReference type="EMBL" id="GGJ65458.1"/>
    </source>
</evidence>
<dbReference type="RefSeq" id="WP_188960775.1">
    <property type="nucleotide sequence ID" value="NZ_BMOE01000001.1"/>
</dbReference>
<dbReference type="EMBL" id="BMOE01000001">
    <property type="protein sequence ID" value="GGJ65458.1"/>
    <property type="molecule type" value="Genomic_DNA"/>
</dbReference>